<accession>A0A848HPW7</accession>
<evidence type="ECO:0000313" key="6">
    <source>
        <dbReference type="Proteomes" id="UP000583752"/>
    </source>
</evidence>
<dbReference type="InterPro" id="IPR036428">
    <property type="entry name" value="PCD_sf"/>
</dbReference>
<gene>
    <name evidence="5" type="ORF">HHL21_14060</name>
</gene>
<dbReference type="RefSeq" id="WP_169466870.1">
    <property type="nucleotide sequence ID" value="NZ_JABBGG010000007.1"/>
</dbReference>
<evidence type="ECO:0000256" key="1">
    <source>
        <dbReference type="ARBA" id="ARBA00001554"/>
    </source>
</evidence>
<dbReference type="HAMAP" id="MF_00434">
    <property type="entry name" value="Pterin_4_alpha"/>
    <property type="match status" value="1"/>
</dbReference>
<dbReference type="Proteomes" id="UP000583752">
    <property type="component" value="Unassembled WGS sequence"/>
</dbReference>
<evidence type="ECO:0000256" key="4">
    <source>
        <dbReference type="HAMAP-Rule" id="MF_00434"/>
    </source>
</evidence>
<comment type="catalytic activity">
    <reaction evidence="1 4">
        <text>(4aS,6R)-4a-hydroxy-L-erythro-5,6,7,8-tetrahydrobiopterin = (6R)-L-erythro-6,7-dihydrobiopterin + H2O</text>
        <dbReference type="Rhea" id="RHEA:11920"/>
        <dbReference type="ChEBI" id="CHEBI:15377"/>
        <dbReference type="ChEBI" id="CHEBI:15642"/>
        <dbReference type="ChEBI" id="CHEBI:43120"/>
        <dbReference type="EC" id="4.2.1.96"/>
    </reaction>
</comment>
<keyword evidence="6" id="KW-1185">Reference proteome</keyword>
<evidence type="ECO:0000256" key="2">
    <source>
        <dbReference type="ARBA" id="ARBA00006472"/>
    </source>
</evidence>
<proteinExistence type="inferred from homology"/>
<dbReference type="GO" id="GO:0006729">
    <property type="term" value="P:tetrahydrobiopterin biosynthetic process"/>
    <property type="evidence" value="ECO:0007669"/>
    <property type="project" value="InterPro"/>
</dbReference>
<dbReference type="Gene3D" id="3.30.1360.20">
    <property type="entry name" value="Transcriptional coactivator/pterin dehydratase"/>
    <property type="match status" value="1"/>
</dbReference>
<reference evidence="5 6" key="1">
    <citation type="submission" date="2020-04" db="EMBL/GenBank/DDBJ databases">
        <title>Massilia sp. RP-1-19 isolated from soil.</title>
        <authorList>
            <person name="Dahal R.H."/>
        </authorList>
    </citation>
    <scope>NUCLEOTIDE SEQUENCE [LARGE SCALE GENOMIC DNA]</scope>
    <source>
        <strain evidence="5 6">RP-1-19</strain>
    </source>
</reference>
<evidence type="ECO:0000313" key="5">
    <source>
        <dbReference type="EMBL" id="NML62180.1"/>
    </source>
</evidence>
<protein>
    <recommendedName>
        <fullName evidence="4">Putative pterin-4-alpha-carbinolamine dehydratase</fullName>
        <shortName evidence="4">PHS</shortName>
        <ecNumber evidence="4">4.2.1.96</ecNumber>
    </recommendedName>
    <alternativeName>
        <fullName evidence="4">4-alpha-hydroxy-tetrahydropterin dehydratase</fullName>
    </alternativeName>
    <alternativeName>
        <fullName evidence="4">Pterin carbinolamine dehydratase</fullName>
        <shortName evidence="4">PCD</shortName>
    </alternativeName>
</protein>
<name>A0A848HPW7_9BURK</name>
<organism evidence="5 6">
    <name type="scientific">Massilia polaris</name>
    <dbReference type="NCBI Taxonomy" id="2728846"/>
    <lineage>
        <taxon>Bacteria</taxon>
        <taxon>Pseudomonadati</taxon>
        <taxon>Pseudomonadota</taxon>
        <taxon>Betaproteobacteria</taxon>
        <taxon>Burkholderiales</taxon>
        <taxon>Oxalobacteraceae</taxon>
        <taxon>Telluria group</taxon>
        <taxon>Massilia</taxon>
    </lineage>
</organism>
<dbReference type="EMBL" id="JABBGG010000007">
    <property type="protein sequence ID" value="NML62180.1"/>
    <property type="molecule type" value="Genomic_DNA"/>
</dbReference>
<dbReference type="GO" id="GO:0008124">
    <property type="term" value="F:4-alpha-hydroxytetrahydrobiopterin dehydratase activity"/>
    <property type="evidence" value="ECO:0007669"/>
    <property type="project" value="UniProtKB-UniRule"/>
</dbReference>
<evidence type="ECO:0000256" key="3">
    <source>
        <dbReference type="ARBA" id="ARBA00023239"/>
    </source>
</evidence>
<dbReference type="PANTHER" id="PTHR12599:SF0">
    <property type="entry name" value="PTERIN-4-ALPHA-CARBINOLAMINE DEHYDRATASE"/>
    <property type="match status" value="1"/>
</dbReference>
<dbReference type="SUPFAM" id="SSF55248">
    <property type="entry name" value="PCD-like"/>
    <property type="match status" value="1"/>
</dbReference>
<dbReference type="Pfam" id="PF01329">
    <property type="entry name" value="Pterin_4a"/>
    <property type="match status" value="1"/>
</dbReference>
<dbReference type="PANTHER" id="PTHR12599">
    <property type="entry name" value="PTERIN-4-ALPHA-CARBINOLAMINE DEHYDRATASE"/>
    <property type="match status" value="1"/>
</dbReference>
<dbReference type="AlphaFoldDB" id="A0A848HPW7"/>
<dbReference type="EC" id="4.2.1.96" evidence="4"/>
<keyword evidence="3 4" id="KW-0456">Lyase</keyword>
<sequence length="110" mass="12267">MNLTEMNCTHAPAALDDDAVAQLLAQLDGWTVIDGQLQRRFKLRDYHEAMEFVNALAWMTHRQDHHPDLTVTYNSCTASYITHSAGNKLTNNDFICAAKADALYAQRAGA</sequence>
<dbReference type="InterPro" id="IPR001533">
    <property type="entry name" value="Pterin_deHydtase"/>
</dbReference>
<comment type="similarity">
    <text evidence="2 4">Belongs to the pterin-4-alpha-carbinolamine dehydratase family.</text>
</comment>
<comment type="caution">
    <text evidence="5">The sequence shown here is derived from an EMBL/GenBank/DDBJ whole genome shotgun (WGS) entry which is preliminary data.</text>
</comment>